<keyword evidence="1" id="KW-0227">DNA damage</keyword>
<dbReference type="GO" id="GO:0016787">
    <property type="term" value="F:hydrolase activity"/>
    <property type="evidence" value="ECO:0007669"/>
    <property type="project" value="UniProtKB-KW"/>
</dbReference>
<name>A0AAV4GZH6_9GAST</name>
<proteinExistence type="inferred from homology"/>
<evidence type="ECO:0000259" key="2">
    <source>
        <dbReference type="Pfam" id="PF05970"/>
    </source>
</evidence>
<dbReference type="GO" id="GO:0000723">
    <property type="term" value="P:telomere maintenance"/>
    <property type="evidence" value="ECO:0007669"/>
    <property type="project" value="InterPro"/>
</dbReference>
<dbReference type="GO" id="GO:0005524">
    <property type="term" value="F:ATP binding"/>
    <property type="evidence" value="ECO:0007669"/>
    <property type="project" value="UniProtKB-KW"/>
</dbReference>
<accession>A0AAV4GZH6</accession>
<dbReference type="Proteomes" id="UP000762676">
    <property type="component" value="Unassembled WGS sequence"/>
</dbReference>
<sequence length="310" mass="34781">MIVKPLHCGTLQQAANAHARCLELNPDQHAAFNTIMKAVFSNALDKQSLFFIEGPGGCGKTFLYNTILSYVRGKQLEAIAVASSGIAAELLDGGRTAHSKFKIPIPIEDHSTCKISRKSELGGQLKNIRLIVWDEAPMMDRRVFECVSRTLCDLEDNPRPFGGKVVVLGGDFRQILPVVFTGVEADIVDATLNKSILWQHIQILRLSKNMRASPDSEDFQQWLKRIALPFKLKRRQYPLKPCYAMTINKSQGQTLQHVGIFLSVPVFTHGQLYVALSRTRNFDGITMSLKDNKEPHFTDNIVYRSVLDRA</sequence>
<dbReference type="CDD" id="cd18809">
    <property type="entry name" value="SF1_C_RecD"/>
    <property type="match status" value="1"/>
</dbReference>
<dbReference type="GO" id="GO:0006310">
    <property type="term" value="P:DNA recombination"/>
    <property type="evidence" value="ECO:0007669"/>
    <property type="project" value="UniProtKB-KW"/>
</dbReference>
<comment type="cofactor">
    <cofactor evidence="1">
        <name>Mg(2+)</name>
        <dbReference type="ChEBI" id="CHEBI:18420"/>
    </cofactor>
</comment>
<keyword evidence="1" id="KW-0234">DNA repair</keyword>
<dbReference type="InterPro" id="IPR010285">
    <property type="entry name" value="DNA_helicase_pif1-like_DEAD"/>
</dbReference>
<dbReference type="InterPro" id="IPR027417">
    <property type="entry name" value="P-loop_NTPase"/>
</dbReference>
<dbReference type="GO" id="GO:0006281">
    <property type="term" value="P:DNA repair"/>
    <property type="evidence" value="ECO:0007669"/>
    <property type="project" value="UniProtKB-KW"/>
</dbReference>
<keyword evidence="1" id="KW-0378">Hydrolase</keyword>
<organism evidence="3 4">
    <name type="scientific">Elysia marginata</name>
    <dbReference type="NCBI Taxonomy" id="1093978"/>
    <lineage>
        <taxon>Eukaryota</taxon>
        <taxon>Metazoa</taxon>
        <taxon>Spiralia</taxon>
        <taxon>Lophotrochozoa</taxon>
        <taxon>Mollusca</taxon>
        <taxon>Gastropoda</taxon>
        <taxon>Heterobranchia</taxon>
        <taxon>Euthyneura</taxon>
        <taxon>Panpulmonata</taxon>
        <taxon>Sacoglossa</taxon>
        <taxon>Placobranchoidea</taxon>
        <taxon>Plakobranchidae</taxon>
        <taxon>Elysia</taxon>
    </lineage>
</organism>
<feature type="domain" description="DNA helicase Pif1-like DEAD-box helicase" evidence="2">
    <location>
        <begin position="24"/>
        <end position="226"/>
    </location>
</feature>
<gene>
    <name evidence="3" type="ORF">ElyMa_000822200</name>
</gene>
<comment type="catalytic activity">
    <reaction evidence="1">
        <text>ATP + H2O = ADP + phosphate + H(+)</text>
        <dbReference type="Rhea" id="RHEA:13065"/>
        <dbReference type="ChEBI" id="CHEBI:15377"/>
        <dbReference type="ChEBI" id="CHEBI:15378"/>
        <dbReference type="ChEBI" id="CHEBI:30616"/>
        <dbReference type="ChEBI" id="CHEBI:43474"/>
        <dbReference type="ChEBI" id="CHEBI:456216"/>
        <dbReference type="EC" id="5.6.2.3"/>
    </reaction>
</comment>
<dbReference type="Pfam" id="PF05970">
    <property type="entry name" value="PIF1"/>
    <property type="match status" value="1"/>
</dbReference>
<dbReference type="AlphaFoldDB" id="A0AAV4GZH6"/>
<dbReference type="Gene3D" id="3.40.50.300">
    <property type="entry name" value="P-loop containing nucleotide triphosphate hydrolases"/>
    <property type="match status" value="2"/>
</dbReference>
<comment type="caution">
    <text evidence="3">The sequence shown here is derived from an EMBL/GenBank/DDBJ whole genome shotgun (WGS) entry which is preliminary data.</text>
</comment>
<evidence type="ECO:0000256" key="1">
    <source>
        <dbReference type="RuleBase" id="RU363044"/>
    </source>
</evidence>
<comment type="similarity">
    <text evidence="1">Belongs to the helicase family.</text>
</comment>
<keyword evidence="1" id="KW-0547">Nucleotide-binding</keyword>
<dbReference type="SUPFAM" id="SSF52540">
    <property type="entry name" value="P-loop containing nucleoside triphosphate hydrolases"/>
    <property type="match status" value="2"/>
</dbReference>
<dbReference type="EMBL" id="BMAT01001691">
    <property type="protein sequence ID" value="GFR90580.1"/>
    <property type="molecule type" value="Genomic_DNA"/>
</dbReference>
<dbReference type="GO" id="GO:0043139">
    <property type="term" value="F:5'-3' DNA helicase activity"/>
    <property type="evidence" value="ECO:0007669"/>
    <property type="project" value="UniProtKB-EC"/>
</dbReference>
<reference evidence="3 4" key="1">
    <citation type="journal article" date="2021" name="Elife">
        <title>Chloroplast acquisition without the gene transfer in kleptoplastic sea slugs, Plakobranchus ocellatus.</title>
        <authorList>
            <person name="Maeda T."/>
            <person name="Takahashi S."/>
            <person name="Yoshida T."/>
            <person name="Shimamura S."/>
            <person name="Takaki Y."/>
            <person name="Nagai Y."/>
            <person name="Toyoda A."/>
            <person name="Suzuki Y."/>
            <person name="Arimoto A."/>
            <person name="Ishii H."/>
            <person name="Satoh N."/>
            <person name="Nishiyama T."/>
            <person name="Hasebe M."/>
            <person name="Maruyama T."/>
            <person name="Minagawa J."/>
            <person name="Obokata J."/>
            <person name="Shigenobu S."/>
        </authorList>
    </citation>
    <scope>NUCLEOTIDE SEQUENCE [LARGE SCALE GENOMIC DNA]</scope>
</reference>
<evidence type="ECO:0000313" key="3">
    <source>
        <dbReference type="EMBL" id="GFR90580.1"/>
    </source>
</evidence>
<evidence type="ECO:0000313" key="4">
    <source>
        <dbReference type="Proteomes" id="UP000762676"/>
    </source>
</evidence>
<keyword evidence="1" id="KW-0233">DNA recombination</keyword>
<protein>
    <recommendedName>
        <fullName evidence="1">ATP-dependent DNA helicase</fullName>
        <ecNumber evidence="1">5.6.2.3</ecNumber>
    </recommendedName>
</protein>
<keyword evidence="1 3" id="KW-0347">Helicase</keyword>
<dbReference type="EC" id="5.6.2.3" evidence="1"/>
<dbReference type="PANTHER" id="PTHR10492">
    <property type="match status" value="1"/>
</dbReference>
<keyword evidence="4" id="KW-1185">Reference proteome</keyword>
<dbReference type="PANTHER" id="PTHR10492:SF57">
    <property type="entry name" value="ATP-DEPENDENT DNA HELICASE"/>
    <property type="match status" value="1"/>
</dbReference>
<keyword evidence="1" id="KW-0067">ATP-binding</keyword>